<dbReference type="Proteomes" id="UP001327560">
    <property type="component" value="Chromosome 9"/>
</dbReference>
<dbReference type="GO" id="GO:0005737">
    <property type="term" value="C:cytoplasm"/>
    <property type="evidence" value="ECO:0007669"/>
    <property type="project" value="TreeGrafter"/>
</dbReference>
<dbReference type="Pfam" id="PF00160">
    <property type="entry name" value="Pro_isomerase"/>
    <property type="match status" value="1"/>
</dbReference>
<evidence type="ECO:0000256" key="2">
    <source>
        <dbReference type="ARBA" id="ARBA00007365"/>
    </source>
</evidence>
<dbReference type="AlphaFoldDB" id="A0AAQ3QNA1"/>
<dbReference type="GO" id="GO:0006457">
    <property type="term" value="P:protein folding"/>
    <property type="evidence" value="ECO:0007669"/>
    <property type="project" value="TreeGrafter"/>
</dbReference>
<gene>
    <name evidence="8" type="ORF">Cni_G27808</name>
</gene>
<dbReference type="PROSITE" id="PS50072">
    <property type="entry name" value="CSA_PPIASE_2"/>
    <property type="match status" value="1"/>
</dbReference>
<protein>
    <recommendedName>
        <fullName evidence="6">Peptidyl-prolyl cis-trans isomerase</fullName>
        <shortName evidence="6">PPIase</shortName>
        <ecNumber evidence="6">5.2.1.8</ecNumber>
    </recommendedName>
</protein>
<dbReference type="SUPFAM" id="SSF50891">
    <property type="entry name" value="Cyclophilin-like"/>
    <property type="match status" value="1"/>
</dbReference>
<feature type="chain" id="PRO_5042672660" description="Peptidyl-prolyl cis-trans isomerase" evidence="6">
    <location>
        <begin position="22"/>
        <end position="202"/>
    </location>
</feature>
<dbReference type="PANTHER" id="PTHR11071:SF551">
    <property type="entry name" value="PEPTIDYL-PROLYL CIS-TRANS ISOMERASE"/>
    <property type="match status" value="1"/>
</dbReference>
<comment type="similarity">
    <text evidence="2 6">Belongs to the cyclophilin-type PPIase family.</text>
</comment>
<dbReference type="PIRSF" id="PIRSF001467">
    <property type="entry name" value="Peptidylpro_ismrse"/>
    <property type="match status" value="1"/>
</dbReference>
<sequence length="202" mass="21673">MATNRAALICLLLLSITTTLSLTQAKLQKEITSKVFFDVEISGQPAGRIIMGLYGKIVPKTAENFRALCTGEKGISQDGFPLTYKGSPFHRIIPKYVIQGGDFILHNGSAADSIYGGLFDDESFKVHHSKPGILSMANVGPNTNGCQFFIITAPARKLDGRFVAFGKVIKGMDVVYKVEAQGQPSGVPKSLVVIANSGELPL</sequence>
<evidence type="ECO:0000256" key="4">
    <source>
        <dbReference type="ARBA" id="ARBA00023110"/>
    </source>
</evidence>
<feature type="signal peptide" evidence="6">
    <location>
        <begin position="1"/>
        <end position="21"/>
    </location>
</feature>
<comment type="catalytic activity">
    <reaction evidence="1 6">
        <text>[protein]-peptidylproline (omega=180) = [protein]-peptidylproline (omega=0)</text>
        <dbReference type="Rhea" id="RHEA:16237"/>
        <dbReference type="Rhea" id="RHEA-COMP:10747"/>
        <dbReference type="Rhea" id="RHEA-COMP:10748"/>
        <dbReference type="ChEBI" id="CHEBI:83833"/>
        <dbReference type="ChEBI" id="CHEBI:83834"/>
        <dbReference type="EC" id="5.2.1.8"/>
    </reaction>
</comment>
<organism evidence="8 9">
    <name type="scientific">Canna indica</name>
    <name type="common">Indian-shot</name>
    <dbReference type="NCBI Taxonomy" id="4628"/>
    <lineage>
        <taxon>Eukaryota</taxon>
        <taxon>Viridiplantae</taxon>
        <taxon>Streptophyta</taxon>
        <taxon>Embryophyta</taxon>
        <taxon>Tracheophyta</taxon>
        <taxon>Spermatophyta</taxon>
        <taxon>Magnoliopsida</taxon>
        <taxon>Liliopsida</taxon>
        <taxon>Zingiberales</taxon>
        <taxon>Cannaceae</taxon>
        <taxon>Canna</taxon>
    </lineage>
</organism>
<dbReference type="InterPro" id="IPR029000">
    <property type="entry name" value="Cyclophilin-like_dom_sf"/>
</dbReference>
<keyword evidence="4 6" id="KW-0697">Rotamase</keyword>
<reference evidence="8 9" key="1">
    <citation type="submission" date="2023-10" db="EMBL/GenBank/DDBJ databases">
        <title>Chromosome-scale genome assembly provides insights into flower coloration mechanisms of Canna indica.</title>
        <authorList>
            <person name="Li C."/>
        </authorList>
    </citation>
    <scope>NUCLEOTIDE SEQUENCE [LARGE SCALE GENOMIC DNA]</scope>
    <source>
        <tissue evidence="8">Flower</tissue>
    </source>
</reference>
<evidence type="ECO:0000256" key="3">
    <source>
        <dbReference type="ARBA" id="ARBA00022729"/>
    </source>
</evidence>
<accession>A0AAQ3QNA1</accession>
<dbReference type="PANTHER" id="PTHR11071">
    <property type="entry name" value="PEPTIDYL-PROLYL CIS-TRANS ISOMERASE"/>
    <property type="match status" value="1"/>
</dbReference>
<keyword evidence="9" id="KW-1185">Reference proteome</keyword>
<dbReference type="EMBL" id="CP136898">
    <property type="protein sequence ID" value="WOL19011.1"/>
    <property type="molecule type" value="Genomic_DNA"/>
</dbReference>
<dbReference type="Gene3D" id="2.40.100.10">
    <property type="entry name" value="Cyclophilin-like"/>
    <property type="match status" value="1"/>
</dbReference>
<keyword evidence="3 6" id="KW-0732">Signal</keyword>
<proteinExistence type="inferred from homology"/>
<dbReference type="PRINTS" id="PR00153">
    <property type="entry name" value="CSAPPISMRASE"/>
</dbReference>
<evidence type="ECO:0000256" key="5">
    <source>
        <dbReference type="ARBA" id="ARBA00023235"/>
    </source>
</evidence>
<evidence type="ECO:0000313" key="9">
    <source>
        <dbReference type="Proteomes" id="UP001327560"/>
    </source>
</evidence>
<comment type="function">
    <text evidence="6">PPIases accelerate the folding of proteins. It catalyzes the cis-trans isomerization of proline imidic peptide bonds in oligopeptides.</text>
</comment>
<evidence type="ECO:0000256" key="1">
    <source>
        <dbReference type="ARBA" id="ARBA00000971"/>
    </source>
</evidence>
<name>A0AAQ3QNA1_9LILI</name>
<keyword evidence="5 6" id="KW-0413">Isomerase</keyword>
<dbReference type="GO" id="GO:0003755">
    <property type="term" value="F:peptidyl-prolyl cis-trans isomerase activity"/>
    <property type="evidence" value="ECO:0007669"/>
    <property type="project" value="UniProtKB-UniRule"/>
</dbReference>
<dbReference type="InterPro" id="IPR002130">
    <property type="entry name" value="Cyclophilin-type_PPIase_dom"/>
</dbReference>
<evidence type="ECO:0000259" key="7">
    <source>
        <dbReference type="PROSITE" id="PS50072"/>
    </source>
</evidence>
<evidence type="ECO:0000313" key="8">
    <source>
        <dbReference type="EMBL" id="WOL19011.1"/>
    </source>
</evidence>
<feature type="domain" description="PPIase cyclophilin-type" evidence="7">
    <location>
        <begin position="36"/>
        <end position="199"/>
    </location>
</feature>
<evidence type="ECO:0000256" key="6">
    <source>
        <dbReference type="RuleBase" id="RU363019"/>
    </source>
</evidence>
<dbReference type="FunFam" id="2.40.100.10:FF:000019">
    <property type="entry name" value="Peptidyl-prolyl cis-trans isomerase"/>
    <property type="match status" value="1"/>
</dbReference>
<dbReference type="InterPro" id="IPR024936">
    <property type="entry name" value="Cyclophilin-type_PPIase"/>
</dbReference>
<dbReference type="GO" id="GO:0016018">
    <property type="term" value="F:cyclosporin A binding"/>
    <property type="evidence" value="ECO:0007669"/>
    <property type="project" value="TreeGrafter"/>
</dbReference>
<dbReference type="EC" id="5.2.1.8" evidence="6"/>